<dbReference type="Proteomes" id="UP000696280">
    <property type="component" value="Unassembled WGS sequence"/>
</dbReference>
<proteinExistence type="inferred from homology"/>
<dbReference type="EMBL" id="CAJVRL010000052">
    <property type="protein sequence ID" value="CAG8953713.1"/>
    <property type="molecule type" value="Genomic_DNA"/>
</dbReference>
<dbReference type="PRINTS" id="PR00080">
    <property type="entry name" value="SDRFAMILY"/>
</dbReference>
<comment type="caution">
    <text evidence="4">The sequence shown here is derived from an EMBL/GenBank/DDBJ whole genome shotgun (WGS) entry which is preliminary data.</text>
</comment>
<dbReference type="GO" id="GO:0004806">
    <property type="term" value="F:triacylglycerol lipase activity"/>
    <property type="evidence" value="ECO:0007669"/>
    <property type="project" value="TreeGrafter"/>
</dbReference>
<keyword evidence="2" id="KW-0521">NADP</keyword>
<dbReference type="SUPFAM" id="SSF51735">
    <property type="entry name" value="NAD(P)-binding Rossmann-fold domains"/>
    <property type="match status" value="1"/>
</dbReference>
<evidence type="ECO:0000313" key="4">
    <source>
        <dbReference type="EMBL" id="CAG8953713.1"/>
    </source>
</evidence>
<evidence type="ECO:0000313" key="5">
    <source>
        <dbReference type="Proteomes" id="UP000696280"/>
    </source>
</evidence>
<dbReference type="GO" id="GO:0000140">
    <property type="term" value="F:acylglycerone-phosphate reductase (NADP+) activity"/>
    <property type="evidence" value="ECO:0007669"/>
    <property type="project" value="TreeGrafter"/>
</dbReference>
<dbReference type="Gene3D" id="3.40.50.720">
    <property type="entry name" value="NAD(P)-binding Rossmann-like Domain"/>
    <property type="match status" value="1"/>
</dbReference>
<name>A0A9N9KW42_9HELO</name>
<dbReference type="InterPro" id="IPR002347">
    <property type="entry name" value="SDR_fam"/>
</dbReference>
<dbReference type="PANTHER" id="PTHR44169:SF3">
    <property type="entry name" value="SHORT-CHAIN DEHYDROGENASE SRDE"/>
    <property type="match status" value="1"/>
</dbReference>
<dbReference type="PANTHER" id="PTHR44169">
    <property type="entry name" value="NADPH-DEPENDENT 1-ACYLDIHYDROXYACETONE PHOSPHATE REDUCTASE"/>
    <property type="match status" value="1"/>
</dbReference>
<dbReference type="GO" id="GO:0005783">
    <property type="term" value="C:endoplasmic reticulum"/>
    <property type="evidence" value="ECO:0007669"/>
    <property type="project" value="TreeGrafter"/>
</dbReference>
<dbReference type="AlphaFoldDB" id="A0A9N9KW42"/>
<comment type="similarity">
    <text evidence="1">Belongs to the short-chain dehydrogenases/reductases (SDR) family.</text>
</comment>
<dbReference type="OrthoDB" id="2102561at2759"/>
<dbReference type="InterPro" id="IPR020904">
    <property type="entry name" value="Sc_DH/Rdtase_CS"/>
</dbReference>
<dbReference type="Pfam" id="PF00106">
    <property type="entry name" value="adh_short"/>
    <property type="match status" value="1"/>
</dbReference>
<protein>
    <submittedName>
        <fullName evidence="4">Uncharacterized protein</fullName>
    </submittedName>
</protein>
<dbReference type="InterPro" id="IPR036291">
    <property type="entry name" value="NAD(P)-bd_dom_sf"/>
</dbReference>
<keyword evidence="3" id="KW-0560">Oxidoreductase</keyword>
<dbReference type="GO" id="GO:0005811">
    <property type="term" value="C:lipid droplet"/>
    <property type="evidence" value="ECO:0007669"/>
    <property type="project" value="TreeGrafter"/>
</dbReference>
<dbReference type="GO" id="GO:0006654">
    <property type="term" value="P:phosphatidic acid biosynthetic process"/>
    <property type="evidence" value="ECO:0007669"/>
    <property type="project" value="TreeGrafter"/>
</dbReference>
<accession>A0A9N9KW42</accession>
<evidence type="ECO:0000256" key="2">
    <source>
        <dbReference type="ARBA" id="ARBA00022857"/>
    </source>
</evidence>
<dbReference type="PROSITE" id="PS00061">
    <property type="entry name" value="ADH_SHORT"/>
    <property type="match status" value="1"/>
</dbReference>
<evidence type="ECO:0000256" key="1">
    <source>
        <dbReference type="ARBA" id="ARBA00006484"/>
    </source>
</evidence>
<dbReference type="GO" id="GO:0019433">
    <property type="term" value="P:triglyceride catabolic process"/>
    <property type="evidence" value="ECO:0007669"/>
    <property type="project" value="TreeGrafter"/>
</dbReference>
<organism evidence="4 5">
    <name type="scientific">Hymenoscyphus fraxineus</name>
    <dbReference type="NCBI Taxonomy" id="746836"/>
    <lineage>
        <taxon>Eukaryota</taxon>
        <taxon>Fungi</taxon>
        <taxon>Dikarya</taxon>
        <taxon>Ascomycota</taxon>
        <taxon>Pezizomycotina</taxon>
        <taxon>Leotiomycetes</taxon>
        <taxon>Helotiales</taxon>
        <taxon>Helotiaceae</taxon>
        <taxon>Hymenoscyphus</taxon>
    </lineage>
</organism>
<dbReference type="PRINTS" id="PR00081">
    <property type="entry name" value="GDHRDH"/>
</dbReference>
<gene>
    <name evidence="4" type="ORF">HYFRA_00006602</name>
</gene>
<evidence type="ECO:0000256" key="3">
    <source>
        <dbReference type="ARBA" id="ARBA00023002"/>
    </source>
</evidence>
<reference evidence="4" key="1">
    <citation type="submission" date="2021-07" db="EMBL/GenBank/DDBJ databases">
        <authorList>
            <person name="Durling M."/>
        </authorList>
    </citation>
    <scope>NUCLEOTIDE SEQUENCE</scope>
</reference>
<sequence>MAKKLSVLITGCGEGGIGHAMAEEFLIKGYTVITTLLSHESRNHLTNAGINVFTADVTKDEDTIALRNEVIKITGGGLDVLVNNAGICYTMTAVDSDLKEVEKMFAVNVFGPMRMVHFFHPMLVKKQGKIVNIGSVGGIVPYVYGASYNATKAALHHWGNTLRVEMKPLG</sequence>
<keyword evidence="5" id="KW-1185">Reference proteome</keyword>